<gene>
    <name evidence="2" type="ORF">LAKU_17c00400</name>
</gene>
<evidence type="ECO:0000256" key="1">
    <source>
        <dbReference type="SAM" id="MobiDB-lite"/>
    </source>
</evidence>
<protein>
    <submittedName>
        <fullName evidence="2">Uncharacterized protein</fullName>
    </submittedName>
</protein>
<comment type="caution">
    <text evidence="2">The sequence shown here is derived from an EMBL/GenBank/DDBJ whole genome shotgun (WGS) entry which is preliminary data.</text>
</comment>
<dbReference type="Proteomes" id="UP000026921">
    <property type="component" value="Unassembled WGS sequence"/>
</dbReference>
<dbReference type="EMBL" id="AZBY01000017">
    <property type="protein sequence ID" value="KDB00690.1"/>
    <property type="molecule type" value="Genomic_DNA"/>
</dbReference>
<proteinExistence type="predicted"/>
<reference evidence="2 3" key="1">
    <citation type="journal article" date="2015" name="Stand. Genomic Sci.">
        <title>High quality draft genome of Lactobacillus kunkeei EFB6, isolated from a German European foulbrood outbreak of honeybees.</title>
        <authorList>
            <person name="Djukic M."/>
            <person name="Poehlein A."/>
            <person name="Strauss J."/>
            <person name="Tann F.J."/>
            <person name="Leimbach A."/>
            <person name="Hoppert M."/>
            <person name="Daniel R."/>
        </authorList>
    </citation>
    <scope>NUCLEOTIDE SEQUENCE [LARGE SCALE GENOMIC DNA]</scope>
    <source>
        <strain evidence="2 3">EFB6</strain>
    </source>
</reference>
<feature type="region of interest" description="Disordered" evidence="1">
    <location>
        <begin position="1"/>
        <end position="46"/>
    </location>
</feature>
<accession>A0A836YVZ4</accession>
<feature type="compositionally biased region" description="Basic and acidic residues" evidence="1">
    <location>
        <begin position="34"/>
        <end position="46"/>
    </location>
</feature>
<dbReference type="RefSeq" id="WP_155521863.1">
    <property type="nucleotide sequence ID" value="NZ_AZBY01000017.1"/>
</dbReference>
<name>A0A836YVZ4_9LACO</name>
<evidence type="ECO:0000313" key="2">
    <source>
        <dbReference type="EMBL" id="KDB00690.1"/>
    </source>
</evidence>
<feature type="compositionally biased region" description="Basic residues" evidence="1">
    <location>
        <begin position="1"/>
        <end position="10"/>
    </location>
</feature>
<evidence type="ECO:0000313" key="3">
    <source>
        <dbReference type="Proteomes" id="UP000026921"/>
    </source>
</evidence>
<sequence>MTKKNAKKNYTRKEISEAGKTLSNPKATKAQKHKASEILDSIKRKK</sequence>
<organism evidence="2 3">
    <name type="scientific">Apilactobacillus kunkeei EFB6</name>
    <dbReference type="NCBI Taxonomy" id="1419324"/>
    <lineage>
        <taxon>Bacteria</taxon>
        <taxon>Bacillati</taxon>
        <taxon>Bacillota</taxon>
        <taxon>Bacilli</taxon>
        <taxon>Lactobacillales</taxon>
        <taxon>Lactobacillaceae</taxon>
        <taxon>Apilactobacillus</taxon>
    </lineage>
</organism>
<dbReference type="AlphaFoldDB" id="A0A836YVZ4"/>